<keyword evidence="2" id="KW-1185">Reference proteome</keyword>
<organism evidence="1 2">
    <name type="scientific">Paenibacillus glycinis</name>
    <dbReference type="NCBI Taxonomy" id="2697035"/>
    <lineage>
        <taxon>Bacteria</taxon>
        <taxon>Bacillati</taxon>
        <taxon>Bacillota</taxon>
        <taxon>Bacilli</taxon>
        <taxon>Bacillales</taxon>
        <taxon>Paenibacillaceae</taxon>
        <taxon>Paenibacillus</taxon>
    </lineage>
</organism>
<gene>
    <name evidence="1" type="ORF">GT019_22720</name>
</gene>
<evidence type="ECO:0000313" key="2">
    <source>
        <dbReference type="Proteomes" id="UP000665561"/>
    </source>
</evidence>
<accession>A0ABW9XWR7</accession>
<dbReference type="EMBL" id="JAAAMV010000023">
    <property type="protein sequence ID" value="NBD26697.1"/>
    <property type="molecule type" value="Genomic_DNA"/>
</dbReference>
<evidence type="ECO:0000313" key="1">
    <source>
        <dbReference type="EMBL" id="NBD26697.1"/>
    </source>
</evidence>
<protein>
    <submittedName>
        <fullName evidence="1">Sugar epimerase</fullName>
    </submittedName>
</protein>
<dbReference type="InterPro" id="IPR014710">
    <property type="entry name" value="RmlC-like_jellyroll"/>
</dbReference>
<dbReference type="Gene3D" id="2.60.120.10">
    <property type="entry name" value="Jelly Rolls"/>
    <property type="match status" value="1"/>
</dbReference>
<comment type="caution">
    <text evidence="1">The sequence shown here is derived from an EMBL/GenBank/DDBJ whole genome shotgun (WGS) entry which is preliminary data.</text>
</comment>
<dbReference type="InterPro" id="IPR000888">
    <property type="entry name" value="RmlC-like"/>
</dbReference>
<reference evidence="1 2" key="1">
    <citation type="submission" date="2020-01" db="EMBL/GenBank/DDBJ databases">
        <title>Paenibacillus soybeanensis sp. nov. isolated from the nodules of soybean (Glycine max(L.) Merr).</title>
        <authorList>
            <person name="Wang H."/>
        </authorList>
    </citation>
    <scope>NUCLEOTIDE SEQUENCE [LARGE SCALE GENOMIC DNA]</scope>
    <source>
        <strain evidence="1 2">T1</strain>
    </source>
</reference>
<dbReference type="Pfam" id="PF00908">
    <property type="entry name" value="dTDP_sugar_isom"/>
    <property type="match status" value="1"/>
</dbReference>
<sequence length="158" mass="17739">MSLICVNWRGAVCVGNQIELIKGGLAVDDRGSLRFVNDFSFAGVKRFYQVENHRQGFIRAWHGHEREGKYVYAVSGSVLVGAVPLTASVGDLAAVKKVVLSDQSPAVLWIPPGFYNGFMNLSANSKLLFFSTSTLEDSRDDDIRKDYDTWNIWQEDFR</sequence>
<name>A0ABW9XWR7_9BACL</name>
<dbReference type="Proteomes" id="UP000665561">
    <property type="component" value="Unassembled WGS sequence"/>
</dbReference>
<dbReference type="SUPFAM" id="SSF51182">
    <property type="entry name" value="RmlC-like cupins"/>
    <property type="match status" value="1"/>
</dbReference>
<proteinExistence type="predicted"/>
<dbReference type="InterPro" id="IPR011051">
    <property type="entry name" value="RmlC_Cupin_sf"/>
</dbReference>